<reference evidence="9" key="1">
    <citation type="submission" date="2021-03" db="EMBL/GenBank/DDBJ databases">
        <authorList>
            <person name="Tagirdzhanova G."/>
        </authorList>
    </citation>
    <scope>NUCLEOTIDE SEQUENCE</scope>
</reference>
<organism evidence="9 10">
    <name type="scientific">Heterodermia speciosa</name>
    <dbReference type="NCBI Taxonomy" id="116794"/>
    <lineage>
        <taxon>Eukaryota</taxon>
        <taxon>Fungi</taxon>
        <taxon>Dikarya</taxon>
        <taxon>Ascomycota</taxon>
        <taxon>Pezizomycotina</taxon>
        <taxon>Lecanoromycetes</taxon>
        <taxon>OSLEUM clade</taxon>
        <taxon>Lecanoromycetidae</taxon>
        <taxon>Caliciales</taxon>
        <taxon>Physciaceae</taxon>
        <taxon>Heterodermia</taxon>
    </lineage>
</organism>
<proteinExistence type="inferred from homology"/>
<dbReference type="Proteomes" id="UP000664521">
    <property type="component" value="Unassembled WGS sequence"/>
</dbReference>
<dbReference type="PANTHER" id="PTHR46206">
    <property type="entry name" value="CYTOCHROME P450"/>
    <property type="match status" value="1"/>
</dbReference>
<dbReference type="GO" id="GO:0004497">
    <property type="term" value="F:monooxygenase activity"/>
    <property type="evidence" value="ECO:0007669"/>
    <property type="project" value="UniProtKB-KW"/>
</dbReference>
<dbReference type="GO" id="GO:0005506">
    <property type="term" value="F:iron ion binding"/>
    <property type="evidence" value="ECO:0007669"/>
    <property type="project" value="InterPro"/>
</dbReference>
<evidence type="ECO:0000256" key="1">
    <source>
        <dbReference type="ARBA" id="ARBA00001971"/>
    </source>
</evidence>
<dbReference type="InterPro" id="IPR002403">
    <property type="entry name" value="Cyt_P450_E_grp-IV"/>
</dbReference>
<dbReference type="OrthoDB" id="1844152at2759"/>
<evidence type="ECO:0000256" key="5">
    <source>
        <dbReference type="ARBA" id="ARBA00023002"/>
    </source>
</evidence>
<keyword evidence="5" id="KW-0560">Oxidoreductase</keyword>
<dbReference type="InterPro" id="IPR036396">
    <property type="entry name" value="Cyt_P450_sf"/>
</dbReference>
<keyword evidence="10" id="KW-1185">Reference proteome</keyword>
<feature type="transmembrane region" description="Helical" evidence="8">
    <location>
        <begin position="83"/>
        <end position="102"/>
    </location>
</feature>
<evidence type="ECO:0000256" key="8">
    <source>
        <dbReference type="SAM" id="Phobius"/>
    </source>
</evidence>
<evidence type="ECO:0000256" key="2">
    <source>
        <dbReference type="ARBA" id="ARBA00010617"/>
    </source>
</evidence>
<evidence type="ECO:0000256" key="7">
    <source>
        <dbReference type="ARBA" id="ARBA00023033"/>
    </source>
</evidence>
<sequence length="393" mass="44256">MDMKHDMYIMDVVRKEVTRSLGTLQPHIINDMRESIDRILGTDTENWKTVPLYGTFQEILFKSSNRMFVGDPLCENKIFQRSVALFADFLGAGAVFVGEYLPLVLKPIFGYALAPPIYLAQTVCFRYLVPEIKRRMVNIRQQKSDPNFEWEQPKDMLMWIVIAAMNRNDPTADRPEAIAQGLLFLMLGGIQTSIFTATNVFLDLLSSPPSSNYYLRLREEIESVFTSDDWESQKAIAKLVCTDSTIRESLRMSPILTRTGMREVVKKGGVQFPNGQTVPKGAWLAMPAVAIHYDEKFYPEPETYKPFRFVPDAPKAAVDTALLEVEDSPKESQYKVLSTSLSSASPTFLGFGYGRHSWSSVRFQSVDDSAHTKAKDDGTVNIRACATTIIKGG</sequence>
<dbReference type="SUPFAM" id="SSF48264">
    <property type="entry name" value="Cytochrome P450"/>
    <property type="match status" value="1"/>
</dbReference>
<evidence type="ECO:0008006" key="11">
    <source>
        <dbReference type="Google" id="ProtNLM"/>
    </source>
</evidence>
<keyword evidence="8" id="KW-0812">Transmembrane</keyword>
<evidence type="ECO:0000256" key="3">
    <source>
        <dbReference type="ARBA" id="ARBA00022617"/>
    </source>
</evidence>
<keyword evidence="3" id="KW-0349">Heme</keyword>
<keyword evidence="8" id="KW-1133">Transmembrane helix</keyword>
<comment type="similarity">
    <text evidence="2">Belongs to the cytochrome P450 family.</text>
</comment>
<name>A0A8H3III1_9LECA</name>
<gene>
    <name evidence="9" type="ORF">HETSPECPRED_007328</name>
</gene>
<dbReference type="GO" id="GO:0016705">
    <property type="term" value="F:oxidoreductase activity, acting on paired donors, with incorporation or reduction of molecular oxygen"/>
    <property type="evidence" value="ECO:0007669"/>
    <property type="project" value="InterPro"/>
</dbReference>
<protein>
    <recommendedName>
        <fullName evidence="11">Cytochrome P450</fullName>
    </recommendedName>
</protein>
<feature type="transmembrane region" description="Helical" evidence="8">
    <location>
        <begin position="108"/>
        <end position="129"/>
    </location>
</feature>
<dbReference type="CDD" id="cd11041">
    <property type="entry name" value="CYP503A1-like"/>
    <property type="match status" value="1"/>
</dbReference>
<evidence type="ECO:0000256" key="4">
    <source>
        <dbReference type="ARBA" id="ARBA00022723"/>
    </source>
</evidence>
<evidence type="ECO:0000313" key="9">
    <source>
        <dbReference type="EMBL" id="CAF9929272.1"/>
    </source>
</evidence>
<dbReference type="PRINTS" id="PR00465">
    <property type="entry name" value="EP450IV"/>
</dbReference>
<evidence type="ECO:0000313" key="10">
    <source>
        <dbReference type="Proteomes" id="UP000664521"/>
    </source>
</evidence>
<dbReference type="Pfam" id="PF00067">
    <property type="entry name" value="p450"/>
    <property type="match status" value="1"/>
</dbReference>
<dbReference type="AlphaFoldDB" id="A0A8H3III1"/>
<keyword evidence="6" id="KW-0408">Iron</keyword>
<accession>A0A8H3III1</accession>
<dbReference type="PANTHER" id="PTHR46206:SF1">
    <property type="entry name" value="P450, PUTATIVE (EUROFUNG)-RELATED"/>
    <property type="match status" value="1"/>
</dbReference>
<keyword evidence="8" id="KW-0472">Membrane</keyword>
<evidence type="ECO:0000256" key="6">
    <source>
        <dbReference type="ARBA" id="ARBA00023004"/>
    </source>
</evidence>
<comment type="caution">
    <text evidence="9">The sequence shown here is derived from an EMBL/GenBank/DDBJ whole genome shotgun (WGS) entry which is preliminary data.</text>
</comment>
<dbReference type="GO" id="GO:0020037">
    <property type="term" value="F:heme binding"/>
    <property type="evidence" value="ECO:0007669"/>
    <property type="project" value="InterPro"/>
</dbReference>
<keyword evidence="7" id="KW-0503">Monooxygenase</keyword>
<dbReference type="InterPro" id="IPR001128">
    <property type="entry name" value="Cyt_P450"/>
</dbReference>
<dbReference type="Gene3D" id="1.10.630.10">
    <property type="entry name" value="Cytochrome P450"/>
    <property type="match status" value="1"/>
</dbReference>
<comment type="cofactor">
    <cofactor evidence="1">
        <name>heme</name>
        <dbReference type="ChEBI" id="CHEBI:30413"/>
    </cofactor>
</comment>
<keyword evidence="4" id="KW-0479">Metal-binding</keyword>
<dbReference type="EMBL" id="CAJPDS010000051">
    <property type="protein sequence ID" value="CAF9929272.1"/>
    <property type="molecule type" value="Genomic_DNA"/>
</dbReference>